<dbReference type="OrthoDB" id="2375327at2"/>
<dbReference type="PROSITE" id="PS51257">
    <property type="entry name" value="PROKAR_LIPOPROTEIN"/>
    <property type="match status" value="1"/>
</dbReference>
<dbReference type="AlphaFoldDB" id="A0A1N7K2C7"/>
<sequence>MKRGLFLAIAASAASLMSGCLVPQAEARTTTATVMIALANDTGNGTDQGSSTSGAAGSGQHPNIHQIMTQFEQAIAPYETIHPTQIPHPSNPAQSLPTSPAAIDQALQETLQTYKQATQSDRQAQQQLQSAFNAYISALQLFVQVGDLDILTQQTPDSTAVVSYLQDALYEQAGVAADFQALHQAYAQGDNASMLAALLDMTQLEQQKVSDLKAAIKILTKMTATLQAGLSD</sequence>
<reference evidence="4" key="1">
    <citation type="submission" date="2017-01" db="EMBL/GenBank/DDBJ databases">
        <authorList>
            <person name="Varghese N."/>
            <person name="Submissions S."/>
        </authorList>
    </citation>
    <scope>NUCLEOTIDE SEQUENCE [LARGE SCALE GENOMIC DNA]</scope>
    <source>
        <strain evidence="4">DSM 16176</strain>
    </source>
</reference>
<evidence type="ECO:0000256" key="1">
    <source>
        <dbReference type="SAM" id="MobiDB-lite"/>
    </source>
</evidence>
<evidence type="ECO:0000313" key="4">
    <source>
        <dbReference type="Proteomes" id="UP000186156"/>
    </source>
</evidence>
<evidence type="ECO:0000313" key="3">
    <source>
        <dbReference type="EMBL" id="SIS55740.1"/>
    </source>
</evidence>
<protein>
    <submittedName>
        <fullName evidence="3">Uncharacterized protein</fullName>
    </submittedName>
</protein>
<feature type="compositionally biased region" description="Low complexity" evidence="1">
    <location>
        <begin position="45"/>
        <end position="60"/>
    </location>
</feature>
<dbReference type="EMBL" id="FTOO01000001">
    <property type="protein sequence ID" value="SIS55740.1"/>
    <property type="molecule type" value="Genomic_DNA"/>
</dbReference>
<feature type="chain" id="PRO_5012952806" evidence="2">
    <location>
        <begin position="28"/>
        <end position="232"/>
    </location>
</feature>
<gene>
    <name evidence="3" type="ORF">SAMN05421799_101311</name>
</gene>
<dbReference type="Proteomes" id="UP000186156">
    <property type="component" value="Unassembled WGS sequence"/>
</dbReference>
<keyword evidence="2" id="KW-0732">Signal</keyword>
<name>A0A1N7K2C7_9BACL</name>
<dbReference type="RefSeq" id="WP_076344348.1">
    <property type="nucleotide sequence ID" value="NZ_FTOO01000001.1"/>
</dbReference>
<feature type="signal peptide" evidence="2">
    <location>
        <begin position="1"/>
        <end position="27"/>
    </location>
</feature>
<evidence type="ECO:0000256" key="2">
    <source>
        <dbReference type="SAM" id="SignalP"/>
    </source>
</evidence>
<accession>A0A1N7K2C7</accession>
<proteinExistence type="predicted"/>
<organism evidence="3 4">
    <name type="scientific">Alicyclobacillus vulcanalis</name>
    <dbReference type="NCBI Taxonomy" id="252246"/>
    <lineage>
        <taxon>Bacteria</taxon>
        <taxon>Bacillati</taxon>
        <taxon>Bacillota</taxon>
        <taxon>Bacilli</taxon>
        <taxon>Bacillales</taxon>
        <taxon>Alicyclobacillaceae</taxon>
        <taxon>Alicyclobacillus</taxon>
    </lineage>
</organism>
<keyword evidence="4" id="KW-1185">Reference proteome</keyword>
<dbReference type="STRING" id="252246.SAMN05421799_101311"/>
<feature type="region of interest" description="Disordered" evidence="1">
    <location>
        <begin position="43"/>
        <end position="62"/>
    </location>
</feature>